<comment type="caution">
    <text evidence="7">The sequence shown here is derived from an EMBL/GenBank/DDBJ whole genome shotgun (WGS) entry which is preliminary data.</text>
</comment>
<accession>A0A919IPU4</accession>
<protein>
    <submittedName>
        <fullName evidence="7">Thioredoxin</fullName>
    </submittedName>
</protein>
<dbReference type="PANTHER" id="PTHR45663:SF11">
    <property type="entry name" value="GEO12009P1"/>
    <property type="match status" value="1"/>
</dbReference>
<keyword evidence="2" id="KW-0813">Transport</keyword>
<organism evidence="7 8">
    <name type="scientific">Actinoplanes cyaneus</name>
    <dbReference type="NCBI Taxonomy" id="52696"/>
    <lineage>
        <taxon>Bacteria</taxon>
        <taxon>Bacillati</taxon>
        <taxon>Actinomycetota</taxon>
        <taxon>Actinomycetes</taxon>
        <taxon>Micromonosporales</taxon>
        <taxon>Micromonosporaceae</taxon>
        <taxon>Actinoplanes</taxon>
    </lineage>
</organism>
<dbReference type="AlphaFoldDB" id="A0A919IPU4"/>
<evidence type="ECO:0000313" key="7">
    <source>
        <dbReference type="EMBL" id="GID68986.1"/>
    </source>
</evidence>
<dbReference type="PRINTS" id="PR00421">
    <property type="entry name" value="THIOREDOXIN"/>
</dbReference>
<comment type="similarity">
    <text evidence="1">Belongs to the thioredoxin family.</text>
</comment>
<dbReference type="Gene3D" id="3.40.30.10">
    <property type="entry name" value="Glutaredoxin"/>
    <property type="match status" value="1"/>
</dbReference>
<evidence type="ECO:0000313" key="8">
    <source>
        <dbReference type="Proteomes" id="UP000619479"/>
    </source>
</evidence>
<gene>
    <name evidence="7" type="primary">trxA_3</name>
    <name evidence="7" type="ORF">Acy02nite_68670</name>
</gene>
<sequence>MTLLAYFSAPWCAPCRKFGPLLTAEAQARGLSVQRFDVDRDARTSAQNGITSVPTVLVWRDGQVVDRFGQLPPAALRERLEAACGR</sequence>
<dbReference type="GO" id="GO:0015035">
    <property type="term" value="F:protein-disulfide reductase activity"/>
    <property type="evidence" value="ECO:0007669"/>
    <property type="project" value="TreeGrafter"/>
</dbReference>
<dbReference type="Proteomes" id="UP000619479">
    <property type="component" value="Unassembled WGS sequence"/>
</dbReference>
<evidence type="ECO:0000256" key="3">
    <source>
        <dbReference type="ARBA" id="ARBA00022982"/>
    </source>
</evidence>
<dbReference type="InterPro" id="IPR013766">
    <property type="entry name" value="Thioredoxin_domain"/>
</dbReference>
<evidence type="ECO:0000256" key="2">
    <source>
        <dbReference type="ARBA" id="ARBA00022448"/>
    </source>
</evidence>
<evidence type="ECO:0000256" key="1">
    <source>
        <dbReference type="ARBA" id="ARBA00008987"/>
    </source>
</evidence>
<keyword evidence="8" id="KW-1185">Reference proteome</keyword>
<dbReference type="SUPFAM" id="SSF52833">
    <property type="entry name" value="Thioredoxin-like"/>
    <property type="match status" value="1"/>
</dbReference>
<feature type="domain" description="Thioredoxin" evidence="6">
    <location>
        <begin position="1"/>
        <end position="85"/>
    </location>
</feature>
<keyword evidence="5" id="KW-0676">Redox-active center</keyword>
<dbReference type="Pfam" id="PF00085">
    <property type="entry name" value="Thioredoxin"/>
    <property type="match status" value="1"/>
</dbReference>
<dbReference type="EMBL" id="BOMH01000056">
    <property type="protein sequence ID" value="GID68986.1"/>
    <property type="molecule type" value="Genomic_DNA"/>
</dbReference>
<reference evidence="7" key="1">
    <citation type="submission" date="2021-01" db="EMBL/GenBank/DDBJ databases">
        <title>Whole genome shotgun sequence of Actinoplanes cyaneus NBRC 14990.</title>
        <authorList>
            <person name="Komaki H."/>
            <person name="Tamura T."/>
        </authorList>
    </citation>
    <scope>NUCLEOTIDE SEQUENCE</scope>
    <source>
        <strain evidence="7">NBRC 14990</strain>
    </source>
</reference>
<evidence type="ECO:0000256" key="4">
    <source>
        <dbReference type="ARBA" id="ARBA00023157"/>
    </source>
</evidence>
<dbReference type="InterPro" id="IPR017937">
    <property type="entry name" value="Thioredoxin_CS"/>
</dbReference>
<evidence type="ECO:0000259" key="6">
    <source>
        <dbReference type="PROSITE" id="PS51352"/>
    </source>
</evidence>
<dbReference type="PROSITE" id="PS00194">
    <property type="entry name" value="THIOREDOXIN_1"/>
    <property type="match status" value="1"/>
</dbReference>
<evidence type="ECO:0000256" key="5">
    <source>
        <dbReference type="ARBA" id="ARBA00023284"/>
    </source>
</evidence>
<keyword evidence="4" id="KW-1015">Disulfide bond</keyword>
<dbReference type="GO" id="GO:0005829">
    <property type="term" value="C:cytosol"/>
    <property type="evidence" value="ECO:0007669"/>
    <property type="project" value="TreeGrafter"/>
</dbReference>
<dbReference type="PANTHER" id="PTHR45663">
    <property type="entry name" value="GEO12009P1"/>
    <property type="match status" value="1"/>
</dbReference>
<name>A0A919IPU4_9ACTN</name>
<dbReference type="GO" id="GO:0045454">
    <property type="term" value="P:cell redox homeostasis"/>
    <property type="evidence" value="ECO:0007669"/>
    <property type="project" value="TreeGrafter"/>
</dbReference>
<dbReference type="RefSeq" id="WP_203750267.1">
    <property type="nucleotide sequence ID" value="NZ_BAAAUC010000001.1"/>
</dbReference>
<keyword evidence="3" id="KW-0249">Electron transport</keyword>
<dbReference type="CDD" id="cd02947">
    <property type="entry name" value="TRX_family"/>
    <property type="match status" value="1"/>
</dbReference>
<proteinExistence type="inferred from homology"/>
<dbReference type="InterPro" id="IPR036249">
    <property type="entry name" value="Thioredoxin-like_sf"/>
</dbReference>
<dbReference type="PROSITE" id="PS51352">
    <property type="entry name" value="THIOREDOXIN_2"/>
    <property type="match status" value="1"/>
</dbReference>